<evidence type="ECO:0000313" key="3">
    <source>
        <dbReference type="Proteomes" id="UP000646745"/>
    </source>
</evidence>
<keyword evidence="1" id="KW-0472">Membrane</keyword>
<reference evidence="3" key="1">
    <citation type="journal article" date="2019" name="Int. J. Syst. Evol. Microbiol.">
        <title>The Global Catalogue of Microorganisms (GCM) 10K type strain sequencing project: providing services to taxonomists for standard genome sequencing and annotation.</title>
        <authorList>
            <consortium name="The Broad Institute Genomics Platform"/>
            <consortium name="The Broad Institute Genome Sequencing Center for Infectious Disease"/>
            <person name="Wu L."/>
            <person name="Ma J."/>
        </authorList>
    </citation>
    <scope>NUCLEOTIDE SEQUENCE [LARGE SCALE GENOMIC DNA]</scope>
    <source>
        <strain evidence="3">KCTC 32998</strain>
    </source>
</reference>
<keyword evidence="1" id="KW-1133">Transmembrane helix</keyword>
<protein>
    <submittedName>
        <fullName evidence="2">Uncharacterized protein</fullName>
    </submittedName>
</protein>
<accession>A0ABQ3EEV2</accession>
<comment type="caution">
    <text evidence="2">The sequence shown here is derived from an EMBL/GenBank/DDBJ whole genome shotgun (WGS) entry which is preliminary data.</text>
</comment>
<dbReference type="EMBL" id="BMZI01000008">
    <property type="protein sequence ID" value="GHB32537.1"/>
    <property type="molecule type" value="Genomic_DNA"/>
</dbReference>
<feature type="transmembrane region" description="Helical" evidence="1">
    <location>
        <begin position="20"/>
        <end position="37"/>
    </location>
</feature>
<dbReference type="Proteomes" id="UP000646745">
    <property type="component" value="Unassembled WGS sequence"/>
</dbReference>
<evidence type="ECO:0000256" key="1">
    <source>
        <dbReference type="SAM" id="Phobius"/>
    </source>
</evidence>
<feature type="transmembrane region" description="Helical" evidence="1">
    <location>
        <begin position="57"/>
        <end position="77"/>
    </location>
</feature>
<organism evidence="2 3">
    <name type="scientific">Salinicola rhizosphaerae</name>
    <dbReference type="NCBI Taxonomy" id="1443141"/>
    <lineage>
        <taxon>Bacteria</taxon>
        <taxon>Pseudomonadati</taxon>
        <taxon>Pseudomonadota</taxon>
        <taxon>Gammaproteobacteria</taxon>
        <taxon>Oceanospirillales</taxon>
        <taxon>Halomonadaceae</taxon>
        <taxon>Salinicola</taxon>
    </lineage>
</organism>
<gene>
    <name evidence="2" type="ORF">GCM10009038_34260</name>
</gene>
<feature type="transmembrane region" description="Helical" evidence="1">
    <location>
        <begin position="84"/>
        <end position="101"/>
    </location>
</feature>
<name>A0ABQ3EEV2_9GAMM</name>
<feature type="transmembrane region" description="Helical" evidence="1">
    <location>
        <begin position="107"/>
        <end position="127"/>
    </location>
</feature>
<dbReference type="RefSeq" id="WP_189445950.1">
    <property type="nucleotide sequence ID" value="NZ_BMZI01000008.1"/>
</dbReference>
<sequence length="139" mass="14565">MSLNNPQPPRPGADEPVRTVLRLIGAFAAPVILYLLAWELVARFILPGMGEGGHGFAINLFSVLIPFVGVLVSVYLAGVKAGRLLGGGVLTVFFLYLYVSSGVALTWLPVLLTLGGVVLGVVAARFCPTMKPDLGAVFG</sequence>
<keyword evidence="3" id="KW-1185">Reference proteome</keyword>
<keyword evidence="1" id="KW-0812">Transmembrane</keyword>
<proteinExistence type="predicted"/>
<evidence type="ECO:0000313" key="2">
    <source>
        <dbReference type="EMBL" id="GHB32537.1"/>
    </source>
</evidence>